<dbReference type="EMBL" id="CAJFCJ010000002">
    <property type="protein sequence ID" value="CAD5111969.1"/>
    <property type="molecule type" value="Genomic_DNA"/>
</dbReference>
<evidence type="ECO:0000313" key="2">
    <source>
        <dbReference type="EMBL" id="CAD5111969.1"/>
    </source>
</evidence>
<name>A0A7I8V9S6_9ANNE</name>
<evidence type="ECO:0000313" key="3">
    <source>
        <dbReference type="Proteomes" id="UP000549394"/>
    </source>
</evidence>
<protein>
    <submittedName>
        <fullName evidence="2">Uncharacterized protein</fullName>
    </submittedName>
</protein>
<dbReference type="Proteomes" id="UP000549394">
    <property type="component" value="Unassembled WGS sequence"/>
</dbReference>
<keyword evidence="3" id="KW-1185">Reference proteome</keyword>
<reference evidence="2 3" key="1">
    <citation type="submission" date="2020-08" db="EMBL/GenBank/DDBJ databases">
        <authorList>
            <person name="Hejnol A."/>
        </authorList>
    </citation>
    <scope>NUCLEOTIDE SEQUENCE [LARGE SCALE GENOMIC DNA]</scope>
</reference>
<organism evidence="2 3">
    <name type="scientific">Dimorphilus gyrociliatus</name>
    <dbReference type="NCBI Taxonomy" id="2664684"/>
    <lineage>
        <taxon>Eukaryota</taxon>
        <taxon>Metazoa</taxon>
        <taxon>Spiralia</taxon>
        <taxon>Lophotrochozoa</taxon>
        <taxon>Annelida</taxon>
        <taxon>Polychaeta</taxon>
        <taxon>Polychaeta incertae sedis</taxon>
        <taxon>Dinophilidae</taxon>
        <taxon>Dimorphilus</taxon>
    </lineage>
</organism>
<feature type="region of interest" description="Disordered" evidence="1">
    <location>
        <begin position="29"/>
        <end position="59"/>
    </location>
</feature>
<proteinExistence type="predicted"/>
<accession>A0A7I8V9S6</accession>
<feature type="compositionally biased region" description="Basic and acidic residues" evidence="1">
    <location>
        <begin position="45"/>
        <end position="56"/>
    </location>
</feature>
<comment type="caution">
    <text evidence="2">The sequence shown here is derived from an EMBL/GenBank/DDBJ whole genome shotgun (WGS) entry which is preliminary data.</text>
</comment>
<gene>
    <name evidence="2" type="ORF">DGYR_LOCUS1180</name>
</gene>
<sequence>MKKYDSNLTFSQYKQYTELLDKDVSAFQEKVRLDDPPPPSSDSTKFTKEKSMERRSQIPSKVSLQKTIMPCLAWRRFKKKKQVEKCRINVDTPIPVRKPLYSSTTTERNKWCRRRVYLASDHTPLRLYFSYYEPPEEEYVTTILDAYGKPVLKLSEQDKYSGMVYDKNSFTLLPPIEKPKIKSIRERWPLSMRSVTQISLHYRAQKERKRKEEKKGR</sequence>
<evidence type="ECO:0000256" key="1">
    <source>
        <dbReference type="SAM" id="MobiDB-lite"/>
    </source>
</evidence>
<dbReference type="AlphaFoldDB" id="A0A7I8V9S6"/>